<reference evidence="1" key="1">
    <citation type="submission" date="2018-05" db="EMBL/GenBank/DDBJ databases">
        <authorList>
            <person name="Lanie J.A."/>
            <person name="Ng W.-L."/>
            <person name="Kazmierczak K.M."/>
            <person name="Andrzejewski T.M."/>
            <person name="Davidsen T.M."/>
            <person name="Wayne K.J."/>
            <person name="Tettelin H."/>
            <person name="Glass J.I."/>
            <person name="Rusch D."/>
            <person name="Podicherti R."/>
            <person name="Tsui H.-C.T."/>
            <person name="Winkler M.E."/>
        </authorList>
    </citation>
    <scope>NUCLEOTIDE SEQUENCE</scope>
</reference>
<gene>
    <name evidence="1" type="ORF">METZ01_LOCUS406571</name>
</gene>
<dbReference type="EMBL" id="UINC01156987">
    <property type="protein sequence ID" value="SVD53717.1"/>
    <property type="molecule type" value="Genomic_DNA"/>
</dbReference>
<protein>
    <submittedName>
        <fullName evidence="1">Uncharacterized protein</fullName>
    </submittedName>
</protein>
<evidence type="ECO:0000313" key="1">
    <source>
        <dbReference type="EMBL" id="SVD53717.1"/>
    </source>
</evidence>
<proteinExistence type="predicted"/>
<organism evidence="1">
    <name type="scientific">marine metagenome</name>
    <dbReference type="NCBI Taxonomy" id="408172"/>
    <lineage>
        <taxon>unclassified sequences</taxon>
        <taxon>metagenomes</taxon>
        <taxon>ecological metagenomes</taxon>
    </lineage>
</organism>
<name>A0A382W4L0_9ZZZZ</name>
<accession>A0A382W4L0</accession>
<dbReference type="AlphaFoldDB" id="A0A382W4L0"/>
<sequence length="82" mass="8894">MAAVGVLMNSRPHFALLYPNGLAIAGFKVRCSTTIGRVCVASVVLLAPHDARLAPGSYQPPSHFLDQRRLYLSQQEQSITVS</sequence>